<name>A0A6B3C9E8_9ACTN</name>
<evidence type="ECO:0000256" key="7">
    <source>
        <dbReference type="SAM" id="MobiDB-lite"/>
    </source>
</evidence>
<keyword evidence="2" id="KW-0813">Transport</keyword>
<dbReference type="GO" id="GO:0005886">
    <property type="term" value="C:plasma membrane"/>
    <property type="evidence" value="ECO:0007669"/>
    <property type="project" value="UniProtKB-SubCell"/>
</dbReference>
<gene>
    <name evidence="9" type="ORF">G3I71_48295</name>
</gene>
<evidence type="ECO:0000256" key="4">
    <source>
        <dbReference type="ARBA" id="ARBA00022692"/>
    </source>
</evidence>
<comment type="subcellular location">
    <subcellularLocation>
        <location evidence="1">Cell membrane</location>
        <topology evidence="1">Multi-pass membrane protein</topology>
    </subcellularLocation>
</comment>
<sequence>MTTPTDEPSAATPSPSPATSGVSRVSWRVFAPAAAVIVLLAGLAILFPDRAESVVEAVQADVIGAFGWYYVLIVAGFVLFAL</sequence>
<feature type="region of interest" description="Disordered" evidence="7">
    <location>
        <begin position="1"/>
        <end position="21"/>
    </location>
</feature>
<dbReference type="AlphaFoldDB" id="A0A6B3C9E8"/>
<evidence type="ECO:0000256" key="1">
    <source>
        <dbReference type="ARBA" id="ARBA00004651"/>
    </source>
</evidence>
<accession>A0A6B3C9E8</accession>
<keyword evidence="6 8" id="KW-0472">Membrane</keyword>
<evidence type="ECO:0000256" key="5">
    <source>
        <dbReference type="ARBA" id="ARBA00022989"/>
    </source>
</evidence>
<evidence type="ECO:0000256" key="6">
    <source>
        <dbReference type="ARBA" id="ARBA00023136"/>
    </source>
</evidence>
<dbReference type="RefSeq" id="WP_203733203.1">
    <property type="nucleotide sequence ID" value="NZ_JAAGLU010000753.1"/>
</dbReference>
<evidence type="ECO:0000256" key="2">
    <source>
        <dbReference type="ARBA" id="ARBA00022448"/>
    </source>
</evidence>
<dbReference type="Pfam" id="PF02028">
    <property type="entry name" value="BCCT"/>
    <property type="match status" value="1"/>
</dbReference>
<evidence type="ECO:0000313" key="9">
    <source>
        <dbReference type="EMBL" id="NEC93361.1"/>
    </source>
</evidence>
<reference evidence="9" key="1">
    <citation type="submission" date="2020-01" db="EMBL/GenBank/DDBJ databases">
        <title>Insect and environment-associated Actinomycetes.</title>
        <authorList>
            <person name="Currrie C."/>
            <person name="Chevrette M."/>
            <person name="Carlson C."/>
            <person name="Stubbendieck R."/>
            <person name="Wendt-Pienkowski E."/>
        </authorList>
    </citation>
    <scope>NUCLEOTIDE SEQUENCE</scope>
    <source>
        <strain evidence="9">SID12501</strain>
    </source>
</reference>
<keyword evidence="4 8" id="KW-0812">Transmembrane</keyword>
<dbReference type="GO" id="GO:0022857">
    <property type="term" value="F:transmembrane transporter activity"/>
    <property type="evidence" value="ECO:0007669"/>
    <property type="project" value="InterPro"/>
</dbReference>
<evidence type="ECO:0000256" key="8">
    <source>
        <dbReference type="SAM" id="Phobius"/>
    </source>
</evidence>
<keyword evidence="3" id="KW-1003">Cell membrane</keyword>
<feature type="non-terminal residue" evidence="9">
    <location>
        <position position="82"/>
    </location>
</feature>
<feature type="compositionally biased region" description="Low complexity" evidence="7">
    <location>
        <begin position="1"/>
        <end position="20"/>
    </location>
</feature>
<protein>
    <submittedName>
        <fullName evidence="9">BCCT family transporter</fullName>
    </submittedName>
</protein>
<proteinExistence type="predicted"/>
<evidence type="ECO:0000256" key="3">
    <source>
        <dbReference type="ARBA" id="ARBA00022475"/>
    </source>
</evidence>
<dbReference type="EMBL" id="JAAGLU010000753">
    <property type="protein sequence ID" value="NEC93361.1"/>
    <property type="molecule type" value="Genomic_DNA"/>
</dbReference>
<feature type="transmembrane region" description="Helical" evidence="8">
    <location>
        <begin position="29"/>
        <end position="48"/>
    </location>
</feature>
<organism evidence="9">
    <name type="scientific">Streptomyces sp. SID12501</name>
    <dbReference type="NCBI Taxonomy" id="2706042"/>
    <lineage>
        <taxon>Bacteria</taxon>
        <taxon>Bacillati</taxon>
        <taxon>Actinomycetota</taxon>
        <taxon>Actinomycetes</taxon>
        <taxon>Kitasatosporales</taxon>
        <taxon>Streptomycetaceae</taxon>
        <taxon>Streptomyces</taxon>
    </lineage>
</organism>
<comment type="caution">
    <text evidence="9">The sequence shown here is derived from an EMBL/GenBank/DDBJ whole genome shotgun (WGS) entry which is preliminary data.</text>
</comment>
<feature type="transmembrane region" description="Helical" evidence="8">
    <location>
        <begin position="60"/>
        <end position="81"/>
    </location>
</feature>
<dbReference type="InterPro" id="IPR000060">
    <property type="entry name" value="BCCT_transptr"/>
</dbReference>
<keyword evidence="5 8" id="KW-1133">Transmembrane helix</keyword>